<dbReference type="Proteomes" id="UP001153076">
    <property type="component" value="Unassembled WGS sequence"/>
</dbReference>
<feature type="region of interest" description="Disordered" evidence="1">
    <location>
        <begin position="1"/>
        <end position="37"/>
    </location>
</feature>
<proteinExistence type="predicted"/>
<organism evidence="2 3">
    <name type="scientific">Carnegiea gigantea</name>
    <dbReference type="NCBI Taxonomy" id="171969"/>
    <lineage>
        <taxon>Eukaryota</taxon>
        <taxon>Viridiplantae</taxon>
        <taxon>Streptophyta</taxon>
        <taxon>Embryophyta</taxon>
        <taxon>Tracheophyta</taxon>
        <taxon>Spermatophyta</taxon>
        <taxon>Magnoliopsida</taxon>
        <taxon>eudicotyledons</taxon>
        <taxon>Gunneridae</taxon>
        <taxon>Pentapetalae</taxon>
        <taxon>Caryophyllales</taxon>
        <taxon>Cactineae</taxon>
        <taxon>Cactaceae</taxon>
        <taxon>Cactoideae</taxon>
        <taxon>Echinocereeae</taxon>
        <taxon>Carnegiea</taxon>
    </lineage>
</organism>
<evidence type="ECO:0000256" key="1">
    <source>
        <dbReference type="SAM" id="MobiDB-lite"/>
    </source>
</evidence>
<dbReference type="AlphaFoldDB" id="A0A9Q1JW18"/>
<sequence length="181" mass="19987">MNQLPKLDLHNINERQHEEPTTKHGSDRGGEHAETEPRFVDVGSVRLVVVGDPNGLFEPEGDEAGEEEAAEGVDVEGDHGFGDGGVDGVGLEESMRLFDGSLGFHASPRKTARVKIEFTWTMPSRAEMWILVARDLLEDWDDGGDVAIADGDARREKLRASGQWERFAGEAWTDGDFSRRL</sequence>
<reference evidence="2" key="1">
    <citation type="submission" date="2022-04" db="EMBL/GenBank/DDBJ databases">
        <title>Carnegiea gigantea Genome sequencing and assembly v2.</title>
        <authorList>
            <person name="Copetti D."/>
            <person name="Sanderson M.J."/>
            <person name="Burquez A."/>
            <person name="Wojciechowski M.F."/>
        </authorList>
    </citation>
    <scope>NUCLEOTIDE SEQUENCE</scope>
    <source>
        <strain evidence="2">SGP5-SGP5p</strain>
        <tissue evidence="2">Aerial part</tissue>
    </source>
</reference>
<accession>A0A9Q1JW18</accession>
<keyword evidence="3" id="KW-1185">Reference proteome</keyword>
<name>A0A9Q1JW18_9CARY</name>
<evidence type="ECO:0000313" key="2">
    <source>
        <dbReference type="EMBL" id="KAJ8431920.1"/>
    </source>
</evidence>
<protein>
    <submittedName>
        <fullName evidence="2">Uncharacterized protein</fullName>
    </submittedName>
</protein>
<dbReference type="EMBL" id="JAKOGI010000654">
    <property type="protein sequence ID" value="KAJ8431920.1"/>
    <property type="molecule type" value="Genomic_DNA"/>
</dbReference>
<feature type="compositionally biased region" description="Basic and acidic residues" evidence="1">
    <location>
        <begin position="7"/>
        <end position="37"/>
    </location>
</feature>
<evidence type="ECO:0000313" key="3">
    <source>
        <dbReference type="Proteomes" id="UP001153076"/>
    </source>
</evidence>
<gene>
    <name evidence="2" type="ORF">Cgig2_016353</name>
</gene>
<comment type="caution">
    <text evidence="2">The sequence shown here is derived from an EMBL/GenBank/DDBJ whole genome shotgun (WGS) entry which is preliminary data.</text>
</comment>